<gene>
    <name evidence="6" type="ORF">KP803_15345</name>
</gene>
<dbReference type="InterPro" id="IPR058647">
    <property type="entry name" value="BSH_CzcB-like"/>
</dbReference>
<dbReference type="GO" id="GO:1990281">
    <property type="term" value="C:efflux pump complex"/>
    <property type="evidence" value="ECO:0007669"/>
    <property type="project" value="TreeGrafter"/>
</dbReference>
<evidence type="ECO:0000256" key="1">
    <source>
        <dbReference type="ARBA" id="ARBA00009477"/>
    </source>
</evidence>
<keyword evidence="2" id="KW-0175">Coiled coil</keyword>
<sequence>MNKQLLPYLISAMVFAPYSNAVDLIGKTTSKAPLNVVSEVSGVIEHVNWQTGDIVTQGEKLATIKDQDFKLEVRKQKANLALVKADLDIKQSVYARYQELRSKKSLSQNELDIAKADFSAAKANLSLAQIELEKAQLDLANTQVDVAINGYVVERSVEDGAWVNQGDLLYKLTNIDQLNVRLLASEFDLQDLSVGQSIQVWSEAQPAQRIQAKINRIAVELDPTTFAYFVDVEISNEQHLFKPGMSIHATTDK</sequence>
<dbReference type="InterPro" id="IPR006143">
    <property type="entry name" value="RND_pump_MFP"/>
</dbReference>
<dbReference type="Gene3D" id="2.40.50.100">
    <property type="match status" value="1"/>
</dbReference>
<comment type="similarity">
    <text evidence="1">Belongs to the membrane fusion protein (MFP) (TC 8.A.1) family.</text>
</comment>
<proteinExistence type="inferred from homology"/>
<feature type="coiled-coil region" evidence="2">
    <location>
        <begin position="97"/>
        <end position="145"/>
    </location>
</feature>
<name>A0A9X1XPC1_9VIBR</name>
<dbReference type="Gene3D" id="1.10.287.470">
    <property type="entry name" value="Helix hairpin bin"/>
    <property type="match status" value="1"/>
</dbReference>
<dbReference type="RefSeq" id="WP_248009728.1">
    <property type="nucleotide sequence ID" value="NZ_JAJHVV010000009.1"/>
</dbReference>
<feature type="domain" description="CusB-like beta-barrel" evidence="4">
    <location>
        <begin position="186"/>
        <end position="250"/>
    </location>
</feature>
<dbReference type="PANTHER" id="PTHR30469:SF15">
    <property type="entry name" value="HLYD FAMILY OF SECRETION PROTEINS"/>
    <property type="match status" value="1"/>
</dbReference>
<dbReference type="Proteomes" id="UP001139559">
    <property type="component" value="Unassembled WGS sequence"/>
</dbReference>
<dbReference type="SUPFAM" id="SSF111369">
    <property type="entry name" value="HlyD-like secretion proteins"/>
    <property type="match status" value="1"/>
</dbReference>
<feature type="chain" id="PRO_5040976444" evidence="3">
    <location>
        <begin position="22"/>
        <end position="253"/>
    </location>
</feature>
<dbReference type="NCBIfam" id="TIGR01730">
    <property type="entry name" value="RND_mfp"/>
    <property type="match status" value="1"/>
</dbReference>
<keyword evidence="3" id="KW-0732">Signal</keyword>
<evidence type="ECO:0000256" key="3">
    <source>
        <dbReference type="SAM" id="SignalP"/>
    </source>
</evidence>
<dbReference type="InterPro" id="IPR058792">
    <property type="entry name" value="Beta-barrel_RND_2"/>
</dbReference>
<accession>A0A9X1XPC1</accession>
<evidence type="ECO:0000313" key="6">
    <source>
        <dbReference type="EMBL" id="MCK6264655.1"/>
    </source>
</evidence>
<keyword evidence="7" id="KW-1185">Reference proteome</keyword>
<reference evidence="6" key="1">
    <citation type="submission" date="2021-11" db="EMBL/GenBank/DDBJ databases">
        <title>Vibrio ZSDE26 sp. nov. and Vibrio ZSDZ34 sp. nov., isolated from coastal seawater in Qingdao.</title>
        <authorList>
            <person name="Zhang P."/>
        </authorList>
    </citation>
    <scope>NUCLEOTIDE SEQUENCE</scope>
    <source>
        <strain evidence="6">ZSDE26</strain>
    </source>
</reference>
<evidence type="ECO:0000313" key="7">
    <source>
        <dbReference type="Proteomes" id="UP001139559"/>
    </source>
</evidence>
<evidence type="ECO:0000256" key="2">
    <source>
        <dbReference type="SAM" id="Coils"/>
    </source>
</evidence>
<dbReference type="Pfam" id="PF25973">
    <property type="entry name" value="BSH_CzcB"/>
    <property type="match status" value="1"/>
</dbReference>
<dbReference type="GO" id="GO:0015562">
    <property type="term" value="F:efflux transmembrane transporter activity"/>
    <property type="evidence" value="ECO:0007669"/>
    <property type="project" value="TreeGrafter"/>
</dbReference>
<evidence type="ECO:0000259" key="4">
    <source>
        <dbReference type="Pfam" id="PF25954"/>
    </source>
</evidence>
<feature type="domain" description="CzcB-like barrel-sandwich hybrid" evidence="5">
    <location>
        <begin position="35"/>
        <end position="173"/>
    </location>
</feature>
<dbReference type="Gene3D" id="2.40.30.170">
    <property type="match status" value="1"/>
</dbReference>
<evidence type="ECO:0000259" key="5">
    <source>
        <dbReference type="Pfam" id="PF25973"/>
    </source>
</evidence>
<dbReference type="EMBL" id="JAJHVV010000009">
    <property type="protein sequence ID" value="MCK6264655.1"/>
    <property type="molecule type" value="Genomic_DNA"/>
</dbReference>
<organism evidence="6 7">
    <name type="scientific">Vibrio amylolyticus</name>
    <dbReference type="NCBI Taxonomy" id="2847292"/>
    <lineage>
        <taxon>Bacteria</taxon>
        <taxon>Pseudomonadati</taxon>
        <taxon>Pseudomonadota</taxon>
        <taxon>Gammaproteobacteria</taxon>
        <taxon>Vibrionales</taxon>
        <taxon>Vibrionaceae</taxon>
        <taxon>Vibrio</taxon>
    </lineage>
</organism>
<dbReference type="Pfam" id="PF25954">
    <property type="entry name" value="Beta-barrel_RND_2"/>
    <property type="match status" value="1"/>
</dbReference>
<feature type="signal peptide" evidence="3">
    <location>
        <begin position="1"/>
        <end position="21"/>
    </location>
</feature>
<protein>
    <submittedName>
        <fullName evidence="6">Efflux RND transporter periplasmic adaptor subunit</fullName>
    </submittedName>
</protein>
<dbReference type="AlphaFoldDB" id="A0A9X1XPC1"/>
<dbReference type="PANTHER" id="PTHR30469">
    <property type="entry name" value="MULTIDRUG RESISTANCE PROTEIN MDTA"/>
    <property type="match status" value="1"/>
</dbReference>
<comment type="caution">
    <text evidence="6">The sequence shown here is derived from an EMBL/GenBank/DDBJ whole genome shotgun (WGS) entry which is preliminary data.</text>
</comment>